<organism evidence="2 3">
    <name type="scientific">Hoeflea olei</name>
    <dbReference type="NCBI Taxonomy" id="1480615"/>
    <lineage>
        <taxon>Bacteria</taxon>
        <taxon>Pseudomonadati</taxon>
        <taxon>Pseudomonadota</taxon>
        <taxon>Alphaproteobacteria</taxon>
        <taxon>Hyphomicrobiales</taxon>
        <taxon>Rhizobiaceae</taxon>
        <taxon>Hoeflea</taxon>
    </lineage>
</organism>
<evidence type="ECO:0000313" key="3">
    <source>
        <dbReference type="Proteomes" id="UP000094795"/>
    </source>
</evidence>
<keyword evidence="3" id="KW-1185">Reference proteome</keyword>
<keyword evidence="1" id="KW-0812">Transmembrane</keyword>
<feature type="transmembrane region" description="Helical" evidence="1">
    <location>
        <begin position="88"/>
        <end position="109"/>
    </location>
</feature>
<name>A0A1C1YYF1_9HYPH</name>
<feature type="transmembrane region" description="Helical" evidence="1">
    <location>
        <begin position="62"/>
        <end position="82"/>
    </location>
</feature>
<sequence>MFKASKSLGFAALLIWISAILHMSTPAIAGFSEETFRLVPPALVLAVMGYLMLPNRRFMAWLTFYALLAAAIATLALSVGPSSIRHDWWMLLLAADLSAAFFVFVYLWYPKPVIRRAA</sequence>
<dbReference type="RefSeq" id="WP_066176127.1">
    <property type="nucleotide sequence ID" value="NZ_LQZT01000005.1"/>
</dbReference>
<accession>A0A1C1YYF1</accession>
<dbReference type="OrthoDB" id="9851826at2"/>
<gene>
    <name evidence="2" type="ORF">AWJ14_05470</name>
</gene>
<evidence type="ECO:0000256" key="1">
    <source>
        <dbReference type="SAM" id="Phobius"/>
    </source>
</evidence>
<keyword evidence="1" id="KW-0472">Membrane</keyword>
<dbReference type="Proteomes" id="UP000094795">
    <property type="component" value="Unassembled WGS sequence"/>
</dbReference>
<dbReference type="STRING" id="1480615.AWJ14_05470"/>
<evidence type="ECO:0000313" key="2">
    <source>
        <dbReference type="EMBL" id="OCW58594.1"/>
    </source>
</evidence>
<dbReference type="EMBL" id="LQZT01000005">
    <property type="protein sequence ID" value="OCW58594.1"/>
    <property type="molecule type" value="Genomic_DNA"/>
</dbReference>
<protein>
    <submittedName>
        <fullName evidence="2">Uncharacterized protein</fullName>
    </submittedName>
</protein>
<reference evidence="2 3" key="1">
    <citation type="submission" date="2015-12" db="EMBL/GenBank/DDBJ databases">
        <authorList>
            <person name="Shamseldin A."/>
            <person name="Moawad H."/>
            <person name="Abd El-Rahim W.M."/>
            <person name="Sadowsky M.J."/>
        </authorList>
    </citation>
    <scope>NUCLEOTIDE SEQUENCE [LARGE SCALE GENOMIC DNA]</scope>
    <source>
        <strain evidence="2 3">JC234</strain>
    </source>
</reference>
<dbReference type="AlphaFoldDB" id="A0A1C1YYF1"/>
<proteinExistence type="predicted"/>
<comment type="caution">
    <text evidence="2">The sequence shown here is derived from an EMBL/GenBank/DDBJ whole genome shotgun (WGS) entry which is preliminary data.</text>
</comment>
<keyword evidence="1" id="KW-1133">Transmembrane helix</keyword>
<feature type="transmembrane region" description="Helical" evidence="1">
    <location>
        <begin position="39"/>
        <end position="55"/>
    </location>
</feature>